<dbReference type="PANTHER" id="PTHR35446">
    <property type="entry name" value="SI:CH211-175M2.5"/>
    <property type="match status" value="1"/>
</dbReference>
<dbReference type="Proteomes" id="UP000032336">
    <property type="component" value="Unassembled WGS sequence"/>
</dbReference>
<evidence type="ECO:0000259" key="1">
    <source>
        <dbReference type="Pfam" id="PF02627"/>
    </source>
</evidence>
<dbReference type="AlphaFoldDB" id="A0A0D8FRD0"/>
<sequence>MTKVPFWFNTTEQAPNLDADIAERIEAVRERSGFLPNVFATLSYFPAEFRAFFAYHDALMEGDDSGLTKAEREMIVVSTSAANECTYCVVAHGAIYRIRSKHPYRSDQVAIDFERAELSEREKAILRFAHTVSLHPQTVTEESFTPLYDLGFSDEDIWQIGAIASFFALSNRLAGFARIMPNQEFYLMGRDRPLP</sequence>
<dbReference type="STRING" id="1121877.FEAC_24510"/>
<dbReference type="InterPro" id="IPR010195">
    <property type="entry name" value="Uncharacterised_peroxidase-rel"/>
</dbReference>
<dbReference type="SUPFAM" id="SSF69118">
    <property type="entry name" value="AhpD-like"/>
    <property type="match status" value="1"/>
</dbReference>
<dbReference type="Gene3D" id="1.20.5.810">
    <property type="entry name" value="AhpD-like"/>
    <property type="match status" value="1"/>
</dbReference>
<dbReference type="RefSeq" id="WP_035390604.1">
    <property type="nucleotide sequence ID" value="NZ_JQKF01000027.1"/>
</dbReference>
<dbReference type="GeneID" id="78373481"/>
<name>A0A0D8FRD0_9ACTN</name>
<dbReference type="Pfam" id="PF02627">
    <property type="entry name" value="CMD"/>
    <property type="match status" value="1"/>
</dbReference>
<dbReference type="Gene3D" id="1.20.1290.10">
    <property type="entry name" value="AhpD-like"/>
    <property type="match status" value="1"/>
</dbReference>
<gene>
    <name evidence="2" type="ORF">FEAC_24510</name>
</gene>
<dbReference type="InterPro" id="IPR003779">
    <property type="entry name" value="CMD-like"/>
</dbReference>
<dbReference type="InterPro" id="IPR004675">
    <property type="entry name" value="AhpD_core"/>
</dbReference>
<feature type="domain" description="Carboxymuconolactone decarboxylase-like" evidence="1">
    <location>
        <begin position="46"/>
        <end position="95"/>
    </location>
</feature>
<organism evidence="2 3">
    <name type="scientific">Ferrimicrobium acidiphilum DSM 19497</name>
    <dbReference type="NCBI Taxonomy" id="1121877"/>
    <lineage>
        <taxon>Bacteria</taxon>
        <taxon>Bacillati</taxon>
        <taxon>Actinomycetota</taxon>
        <taxon>Acidimicrobiia</taxon>
        <taxon>Acidimicrobiales</taxon>
        <taxon>Acidimicrobiaceae</taxon>
        <taxon>Ferrimicrobium</taxon>
    </lineage>
</organism>
<evidence type="ECO:0000313" key="3">
    <source>
        <dbReference type="Proteomes" id="UP000032336"/>
    </source>
</evidence>
<comment type="caution">
    <text evidence="2">The sequence shown here is derived from an EMBL/GenBank/DDBJ whole genome shotgun (WGS) entry which is preliminary data.</text>
</comment>
<dbReference type="PANTHER" id="PTHR35446:SF2">
    <property type="entry name" value="CARBOXYMUCONOLACTONE DECARBOXYLASE-LIKE DOMAIN-CONTAINING PROTEIN"/>
    <property type="match status" value="1"/>
</dbReference>
<keyword evidence="3" id="KW-1185">Reference proteome</keyword>
<dbReference type="EMBL" id="JXUW01000028">
    <property type="protein sequence ID" value="KJE75820.1"/>
    <property type="molecule type" value="Genomic_DNA"/>
</dbReference>
<reference evidence="2 3" key="1">
    <citation type="submission" date="2015-01" db="EMBL/GenBank/DDBJ databases">
        <title>Draft genome of the acidophilic iron oxidizer Ferrimicrobium acidiphilum strain T23.</title>
        <authorList>
            <person name="Poehlein A."/>
            <person name="Eisen S."/>
            <person name="Schloemann M."/>
            <person name="Johnson B.D."/>
            <person name="Daniel R."/>
            <person name="Muehling M."/>
        </authorList>
    </citation>
    <scope>NUCLEOTIDE SEQUENCE [LARGE SCALE GENOMIC DNA]</scope>
    <source>
        <strain evidence="2 3">T23</strain>
    </source>
</reference>
<dbReference type="InterPro" id="IPR029032">
    <property type="entry name" value="AhpD-like"/>
</dbReference>
<protein>
    <submittedName>
        <fullName evidence="2">Carboxymuconolactone decarboxylase family protein</fullName>
    </submittedName>
</protein>
<dbReference type="GO" id="GO:0051920">
    <property type="term" value="F:peroxiredoxin activity"/>
    <property type="evidence" value="ECO:0007669"/>
    <property type="project" value="InterPro"/>
</dbReference>
<accession>A0A0D8FRD0</accession>
<proteinExistence type="predicted"/>
<dbReference type="NCBIfam" id="TIGR01926">
    <property type="entry name" value="peroxid_rel"/>
    <property type="match status" value="1"/>
</dbReference>
<dbReference type="OrthoDB" id="9810664at2"/>
<dbReference type="NCBIfam" id="TIGR00778">
    <property type="entry name" value="ahpD_dom"/>
    <property type="match status" value="1"/>
</dbReference>
<evidence type="ECO:0000313" key="2">
    <source>
        <dbReference type="EMBL" id="KJE75820.1"/>
    </source>
</evidence>
<dbReference type="eggNOG" id="COG2128">
    <property type="taxonomic scope" value="Bacteria"/>
</dbReference>